<accession>A0A6P8AX41</accession>
<dbReference type="InterPro" id="IPR012947">
    <property type="entry name" value="tRNA_SAD"/>
</dbReference>
<dbReference type="PANTHER" id="PTHR43462:SF2">
    <property type="entry name" value="THREONYL AND ALANYL TRNA SYNTHETASE SECOND ADDITIONAL DOMAIN-CONTAINING PROTEIN"/>
    <property type="match status" value="1"/>
</dbReference>
<dbReference type="Pfam" id="PF07973">
    <property type="entry name" value="tRNA_SAD"/>
    <property type="match status" value="1"/>
</dbReference>
<dbReference type="PROSITE" id="PS50860">
    <property type="entry name" value="AA_TRNA_LIGASE_II_ALA"/>
    <property type="match status" value="1"/>
</dbReference>
<dbReference type="GO" id="GO:0003676">
    <property type="term" value="F:nucleic acid binding"/>
    <property type="evidence" value="ECO:0007669"/>
    <property type="project" value="InterPro"/>
</dbReference>
<evidence type="ECO:0000256" key="3">
    <source>
        <dbReference type="ARBA" id="ARBA00008429"/>
    </source>
</evidence>
<feature type="domain" description="Alanyl-transfer RNA synthetases family profile" evidence="4">
    <location>
        <begin position="1"/>
        <end position="248"/>
    </location>
</feature>
<sequence length="265" mass="28395">MTGTIPLYQRDESLRSHITKVRSVRPVSALSDENKLLFKQATAQDLVVVTAETIFYAQGGGQPYDTGVMRGSTGAEFRVTAVRNAVDGGEILHLGSFAGLTQFVDGEEAVEQVVDDARRTLHSRVHTAGHLVALAVRHMADSMPAPVVELGASHAPESAFVNFEGTIDGSCKDVVQRKVDEFVAAALPVKVYFWTEEELRARCATVPQAVVMPSDGGLVRAVDIEGAGAYPCGGTHVRDTGLVGRVTVKKISRSKGNSRVSYSIE</sequence>
<dbReference type="InterPro" id="IPR018163">
    <property type="entry name" value="Thr/Ala-tRNA-synth_IIc_edit"/>
</dbReference>
<comment type="similarity">
    <text evidence="3">Belongs to the class-II aminoacyl-tRNA synthetase family. Alax-L subfamily.</text>
</comment>
<dbReference type="AlphaFoldDB" id="A0A6P8AX41"/>
<dbReference type="SUPFAM" id="SSF50447">
    <property type="entry name" value="Translation proteins"/>
    <property type="match status" value="1"/>
</dbReference>
<comment type="subcellular location">
    <subcellularLocation>
        <location evidence="2">Cytoplasm</location>
    </subcellularLocation>
</comment>
<dbReference type="GO" id="GO:0005524">
    <property type="term" value="F:ATP binding"/>
    <property type="evidence" value="ECO:0007669"/>
    <property type="project" value="InterPro"/>
</dbReference>
<reference evidence="6" key="3">
    <citation type="submission" date="2025-08" db="UniProtKB">
        <authorList>
            <consortium name="RefSeq"/>
        </authorList>
    </citation>
    <scope>IDENTIFICATION</scope>
    <source>
        <strain evidence="6">NI907</strain>
    </source>
</reference>
<evidence type="ECO:0000256" key="1">
    <source>
        <dbReference type="ARBA" id="ARBA00001947"/>
    </source>
</evidence>
<keyword evidence="5" id="KW-1185">Reference proteome</keyword>
<dbReference type="GeneID" id="41962927"/>
<dbReference type="Proteomes" id="UP000515153">
    <property type="component" value="Chromosome V"/>
</dbReference>
<reference evidence="5 6" key="1">
    <citation type="journal article" date="2019" name="Mol. Biol. Evol.">
        <title>Blast fungal genomes show frequent chromosomal changes, gene gains and losses, and effector gene turnover.</title>
        <authorList>
            <person name="Gomez Luciano L.B."/>
            <person name="Jason Tsai I."/>
            <person name="Chuma I."/>
            <person name="Tosa Y."/>
            <person name="Chen Y.H."/>
            <person name="Li J.Y."/>
            <person name="Li M.Y."/>
            <person name="Jade Lu M.Y."/>
            <person name="Nakayashiki H."/>
            <person name="Li W.H."/>
        </authorList>
    </citation>
    <scope>NUCLEOTIDE SEQUENCE [LARGE SCALE GENOMIC DNA]</scope>
    <source>
        <strain evidence="5 6">NI907</strain>
    </source>
</reference>
<organism evidence="5 6">
    <name type="scientific">Pyricularia grisea</name>
    <name type="common">Crabgrass-specific blast fungus</name>
    <name type="synonym">Magnaporthe grisea</name>
    <dbReference type="NCBI Taxonomy" id="148305"/>
    <lineage>
        <taxon>Eukaryota</taxon>
        <taxon>Fungi</taxon>
        <taxon>Dikarya</taxon>
        <taxon>Ascomycota</taxon>
        <taxon>Pezizomycotina</taxon>
        <taxon>Sordariomycetes</taxon>
        <taxon>Sordariomycetidae</taxon>
        <taxon>Magnaporthales</taxon>
        <taxon>Pyriculariaceae</taxon>
        <taxon>Pyricularia</taxon>
    </lineage>
</organism>
<evidence type="ECO:0000256" key="2">
    <source>
        <dbReference type="ARBA" id="ARBA00004496"/>
    </source>
</evidence>
<protein>
    <recommendedName>
        <fullName evidence="4">Alanyl-transfer RNA synthetases family profile domain-containing protein</fullName>
    </recommendedName>
</protein>
<proteinExistence type="inferred from homology"/>
<gene>
    <name evidence="6" type="ORF">PgNI_08016</name>
</gene>
<dbReference type="GO" id="GO:0005737">
    <property type="term" value="C:cytoplasm"/>
    <property type="evidence" value="ECO:0007669"/>
    <property type="project" value="UniProtKB-SubCell"/>
</dbReference>
<dbReference type="InterPro" id="IPR018164">
    <property type="entry name" value="Ala-tRNA-synth_IIc_N"/>
</dbReference>
<dbReference type="Gene3D" id="3.30.980.10">
    <property type="entry name" value="Threonyl-trna Synthetase, Chain A, domain 2"/>
    <property type="match status" value="1"/>
</dbReference>
<dbReference type="GO" id="GO:0006419">
    <property type="term" value="P:alanyl-tRNA aminoacylation"/>
    <property type="evidence" value="ECO:0007669"/>
    <property type="project" value="InterPro"/>
</dbReference>
<dbReference type="SUPFAM" id="SSF55186">
    <property type="entry name" value="ThrRS/AlaRS common domain"/>
    <property type="match status" value="1"/>
</dbReference>
<dbReference type="InterPro" id="IPR018165">
    <property type="entry name" value="Ala-tRNA-synth_IIc_core"/>
</dbReference>
<name>A0A6P8AX41_PYRGI</name>
<dbReference type="Gene3D" id="2.40.30.130">
    <property type="match status" value="1"/>
</dbReference>
<dbReference type="SMART" id="SM00863">
    <property type="entry name" value="tRNA_SAD"/>
    <property type="match status" value="1"/>
</dbReference>
<comment type="cofactor">
    <cofactor evidence="1">
        <name>Zn(2+)</name>
        <dbReference type="ChEBI" id="CHEBI:29105"/>
    </cofactor>
</comment>
<dbReference type="RefSeq" id="XP_030979424.1">
    <property type="nucleotide sequence ID" value="XM_031128018.1"/>
</dbReference>
<reference evidence="6" key="2">
    <citation type="submission" date="2019-10" db="EMBL/GenBank/DDBJ databases">
        <authorList>
            <consortium name="NCBI Genome Project"/>
        </authorList>
    </citation>
    <scope>NUCLEOTIDE SEQUENCE</scope>
    <source>
        <strain evidence="6">NI907</strain>
    </source>
</reference>
<dbReference type="KEGG" id="pgri:PgNI_08016"/>
<dbReference type="InterPro" id="IPR009000">
    <property type="entry name" value="Transl_B-barrel_sf"/>
</dbReference>
<dbReference type="InterPro" id="IPR051335">
    <property type="entry name" value="Alanyl-tRNA_Editing_Enzymes"/>
</dbReference>
<evidence type="ECO:0000313" key="5">
    <source>
        <dbReference type="Proteomes" id="UP000515153"/>
    </source>
</evidence>
<evidence type="ECO:0000259" key="4">
    <source>
        <dbReference type="PROSITE" id="PS50860"/>
    </source>
</evidence>
<evidence type="ECO:0000313" key="6">
    <source>
        <dbReference type="RefSeq" id="XP_030979424.1"/>
    </source>
</evidence>
<dbReference type="PANTHER" id="PTHR43462">
    <property type="entry name" value="ALANYL-TRNA EDITING PROTEIN"/>
    <property type="match status" value="1"/>
</dbReference>
<dbReference type="GO" id="GO:0004813">
    <property type="term" value="F:alanine-tRNA ligase activity"/>
    <property type="evidence" value="ECO:0007669"/>
    <property type="project" value="InterPro"/>
</dbReference>
<dbReference type="Pfam" id="PF01411">
    <property type="entry name" value="tRNA-synt_2c"/>
    <property type="match status" value="1"/>
</dbReference>